<dbReference type="GO" id="GO:0005886">
    <property type="term" value="C:plasma membrane"/>
    <property type="evidence" value="ECO:0007669"/>
    <property type="project" value="UniProtKB-SubCell"/>
</dbReference>
<comment type="caution">
    <text evidence="9">The sequence shown here is derived from an EMBL/GenBank/DDBJ whole genome shotgun (WGS) entry which is preliminary data.</text>
</comment>
<evidence type="ECO:0000256" key="7">
    <source>
        <dbReference type="ARBA" id="ARBA00023211"/>
    </source>
</evidence>
<feature type="transmembrane region" description="Helical" evidence="8">
    <location>
        <begin position="69"/>
        <end position="89"/>
    </location>
</feature>
<evidence type="ECO:0000256" key="6">
    <source>
        <dbReference type="ARBA" id="ARBA00023136"/>
    </source>
</evidence>
<reference evidence="9 10" key="1">
    <citation type="submission" date="2019-04" db="EMBL/GenBank/DDBJ databases">
        <title>Bacillus caeni sp. nov., a bacterium isolated from mangrove sediment.</title>
        <authorList>
            <person name="Huang H."/>
            <person name="Mo K."/>
            <person name="Hu Y."/>
        </authorList>
    </citation>
    <scope>NUCLEOTIDE SEQUENCE [LARGE SCALE GENOMIC DNA]</scope>
    <source>
        <strain evidence="9 10">HB172195</strain>
    </source>
</reference>
<keyword evidence="1 8" id="KW-0813">Transport</keyword>
<dbReference type="PANTHER" id="PTHR35529:SF1">
    <property type="entry name" value="MANGANESE EFFLUX PUMP MNTP-RELATED"/>
    <property type="match status" value="1"/>
</dbReference>
<comment type="subcellular location">
    <subcellularLocation>
        <location evidence="8">Cell membrane</location>
        <topology evidence="8">Multi-pass membrane protein</topology>
    </subcellularLocation>
</comment>
<dbReference type="PANTHER" id="PTHR35529">
    <property type="entry name" value="MANGANESE EFFLUX PUMP MNTP-RELATED"/>
    <property type="match status" value="1"/>
</dbReference>
<keyword evidence="2 8" id="KW-1003">Cell membrane</keyword>
<evidence type="ECO:0000256" key="3">
    <source>
        <dbReference type="ARBA" id="ARBA00022692"/>
    </source>
</evidence>
<evidence type="ECO:0000256" key="1">
    <source>
        <dbReference type="ARBA" id="ARBA00022448"/>
    </source>
</evidence>
<comment type="similarity">
    <text evidence="8">Belongs to the MntP (TC 9.B.29) family.</text>
</comment>
<dbReference type="HAMAP" id="MF_01521">
    <property type="entry name" value="MntP_pump"/>
    <property type="match status" value="1"/>
</dbReference>
<keyword evidence="7 8" id="KW-0464">Manganese</keyword>
<evidence type="ECO:0000256" key="4">
    <source>
        <dbReference type="ARBA" id="ARBA00022989"/>
    </source>
</evidence>
<gene>
    <name evidence="8" type="primary">mntP</name>
    <name evidence="9" type="ORF">FCL54_14485</name>
</gene>
<dbReference type="GO" id="GO:0005384">
    <property type="term" value="F:manganese ion transmembrane transporter activity"/>
    <property type="evidence" value="ECO:0007669"/>
    <property type="project" value="UniProtKB-UniRule"/>
</dbReference>
<dbReference type="InterPro" id="IPR003810">
    <property type="entry name" value="Mntp/YtaF"/>
</dbReference>
<dbReference type="OrthoDB" id="1679700at2"/>
<feature type="transmembrane region" description="Helical" evidence="8">
    <location>
        <begin position="41"/>
        <end position="63"/>
    </location>
</feature>
<evidence type="ECO:0000256" key="2">
    <source>
        <dbReference type="ARBA" id="ARBA00022475"/>
    </source>
</evidence>
<feature type="transmembrane region" description="Helical" evidence="8">
    <location>
        <begin position="101"/>
        <end position="118"/>
    </location>
</feature>
<sequence>MEAIALVGELITLSIMAFALGMDAFSVGLGMGMLPLRLKQIAKIGVVIGLFHMLMPLGGMLIGHFISEYFGAIATLVGGTLLLLLGFQMIVSSFDKNEEPFVTPVGFGMLVFAVSVSLDSFSVGLSLGIYGARMLLTICLFGFFSMILTWAGLLMGRKFQHWLGSYSELLGGSILLGFGIKLLI</sequence>
<feature type="transmembrane region" description="Helical" evidence="8">
    <location>
        <begin position="166"/>
        <end position="183"/>
    </location>
</feature>
<evidence type="ECO:0000313" key="10">
    <source>
        <dbReference type="Proteomes" id="UP000308230"/>
    </source>
</evidence>
<name>A0A5R9EZQ5_9BACL</name>
<evidence type="ECO:0000256" key="8">
    <source>
        <dbReference type="HAMAP-Rule" id="MF_01521"/>
    </source>
</evidence>
<keyword evidence="5 8" id="KW-0406">Ion transport</keyword>
<evidence type="ECO:0000313" key="9">
    <source>
        <dbReference type="EMBL" id="TLS36717.1"/>
    </source>
</evidence>
<dbReference type="AlphaFoldDB" id="A0A5R9EZQ5"/>
<accession>A0A5R9EZQ5</accession>
<keyword evidence="3 8" id="KW-0812">Transmembrane</keyword>
<keyword evidence="4 8" id="KW-1133">Transmembrane helix</keyword>
<feature type="transmembrane region" description="Helical" evidence="8">
    <location>
        <begin position="6"/>
        <end position="29"/>
    </location>
</feature>
<dbReference type="EMBL" id="SWLG01000009">
    <property type="protein sequence ID" value="TLS36717.1"/>
    <property type="molecule type" value="Genomic_DNA"/>
</dbReference>
<feature type="transmembrane region" description="Helical" evidence="8">
    <location>
        <begin position="130"/>
        <end position="154"/>
    </location>
</feature>
<dbReference type="InterPro" id="IPR022929">
    <property type="entry name" value="Put_MntP"/>
</dbReference>
<organism evidence="9 10">
    <name type="scientific">Exobacillus caeni</name>
    <dbReference type="NCBI Taxonomy" id="2574798"/>
    <lineage>
        <taxon>Bacteria</taxon>
        <taxon>Bacillati</taxon>
        <taxon>Bacillota</taxon>
        <taxon>Bacilli</taxon>
        <taxon>Bacillales</taxon>
        <taxon>Guptibacillaceae</taxon>
        <taxon>Exobacillus</taxon>
    </lineage>
</organism>
<comment type="function">
    <text evidence="8">Probably functions as a manganese efflux pump.</text>
</comment>
<dbReference type="RefSeq" id="WP_138127449.1">
    <property type="nucleotide sequence ID" value="NZ_SWLG01000009.1"/>
</dbReference>
<keyword evidence="6 8" id="KW-0472">Membrane</keyword>
<evidence type="ECO:0000256" key="5">
    <source>
        <dbReference type="ARBA" id="ARBA00023065"/>
    </source>
</evidence>
<protein>
    <recommendedName>
        <fullName evidence="8">Putative manganese efflux pump MntP</fullName>
    </recommendedName>
</protein>
<keyword evidence="10" id="KW-1185">Reference proteome</keyword>
<dbReference type="Pfam" id="PF02659">
    <property type="entry name" value="Mntp"/>
    <property type="match status" value="1"/>
</dbReference>
<proteinExistence type="inferred from homology"/>
<dbReference type="Proteomes" id="UP000308230">
    <property type="component" value="Unassembled WGS sequence"/>
</dbReference>